<evidence type="ECO:0000313" key="1">
    <source>
        <dbReference type="EMBL" id="KAJ4707267.1"/>
    </source>
</evidence>
<comment type="caution">
    <text evidence="1">The sequence shown here is derived from an EMBL/GenBank/DDBJ whole genome shotgun (WGS) entry which is preliminary data.</text>
</comment>
<name>A0ACC1X7F9_MELAZ</name>
<evidence type="ECO:0000313" key="2">
    <source>
        <dbReference type="Proteomes" id="UP001164539"/>
    </source>
</evidence>
<sequence>MESHRKIPSLFLTPFCILVLLRHLAVTVAGDSLSTYTPTESIFVACGSSGTSNSSDQRTWVGDIDSEYSPFPASSRSYRASHQGPPYSTSRISLSEFTYRFNVTAGQKSIRLYFYSGLYADFSSLKDFFSVNAGSFTLLRNFSVSLNSMGVDKFFKEFFLNIKADQRLFNITFTPSPDYQDSYAFISGIEIVSVPPNLYFTAADDQGFSLVGQENLYSIRNSNVLETLYRINVGGKFISPSDDTGMYRTWIMDDDYLREARPSAVPVNTSIVLSFSVIRNYSAPIEVYTTARTMGKNKTINENYDLTWEFEVDSGFTYFVRLHFCEFQIEITEVGDRVFEIYIANQIADIQADIIAWSGGNGVPMYKDYAVMIGQKGNKKKQNLSIALHPAMREWRTKYSDAILNGLEIFKVDNNGNLAGHNPDILIRPRPAAETPRSKSRKSKKIQENPNCCRLAATRNFNDDLIIGVGGFGNVYKGFIDGRTTPVAIKRLNPASHQGTMEFQTEVVMLSQLIHVHLVSLVGYCNDDGEMILVYDFMARGTIRDHLYNTNNPPLSWNQRLQICIGAARGLQYLHTGAKHVIIHRDVKTANILLDEKWVAKVSDFGLSKFGPDCTSKTHVSTAVKGSIGYLDPEYYRLQRLTEKSDVYSFGVVLLEVLCARPPILRTVQDRNQANLAVWGLQYSTVTIDDIVDPFQKDKINSECLNKFAEVAVSCLNEDGSKRPCMSDVVRGLEFAFQMQESSDPENGKLVEVELSAQTSDSKSLTRDVFSDIMSPQGR</sequence>
<keyword evidence="2" id="KW-1185">Reference proteome</keyword>
<dbReference type="Proteomes" id="UP001164539">
    <property type="component" value="Chromosome 11"/>
</dbReference>
<gene>
    <name evidence="1" type="ORF">OWV82_020811</name>
</gene>
<organism evidence="1 2">
    <name type="scientific">Melia azedarach</name>
    <name type="common">Chinaberry tree</name>
    <dbReference type="NCBI Taxonomy" id="155640"/>
    <lineage>
        <taxon>Eukaryota</taxon>
        <taxon>Viridiplantae</taxon>
        <taxon>Streptophyta</taxon>
        <taxon>Embryophyta</taxon>
        <taxon>Tracheophyta</taxon>
        <taxon>Spermatophyta</taxon>
        <taxon>Magnoliopsida</taxon>
        <taxon>eudicotyledons</taxon>
        <taxon>Gunneridae</taxon>
        <taxon>Pentapetalae</taxon>
        <taxon>rosids</taxon>
        <taxon>malvids</taxon>
        <taxon>Sapindales</taxon>
        <taxon>Meliaceae</taxon>
        <taxon>Melia</taxon>
    </lineage>
</organism>
<reference evidence="1 2" key="1">
    <citation type="journal article" date="2023" name="Science">
        <title>Complex scaffold remodeling in plant triterpene biosynthesis.</title>
        <authorList>
            <person name="De La Pena R."/>
            <person name="Hodgson H."/>
            <person name="Liu J.C."/>
            <person name="Stephenson M.J."/>
            <person name="Martin A.C."/>
            <person name="Owen C."/>
            <person name="Harkess A."/>
            <person name="Leebens-Mack J."/>
            <person name="Jimenez L.E."/>
            <person name="Osbourn A."/>
            <person name="Sattely E.S."/>
        </authorList>
    </citation>
    <scope>NUCLEOTIDE SEQUENCE [LARGE SCALE GENOMIC DNA]</scope>
    <source>
        <strain evidence="2">cv. JPN11</strain>
        <tissue evidence="1">Leaf</tissue>
    </source>
</reference>
<protein>
    <submittedName>
        <fullName evidence="1">Receptor-like protein kinase</fullName>
    </submittedName>
</protein>
<accession>A0ACC1X7F9</accession>
<dbReference type="EMBL" id="CM051404">
    <property type="protein sequence ID" value="KAJ4707267.1"/>
    <property type="molecule type" value="Genomic_DNA"/>
</dbReference>
<proteinExistence type="predicted"/>